<accession>A0ABV6GGB8</accession>
<dbReference type="RefSeq" id="WP_378935306.1">
    <property type="nucleotide sequence ID" value="NZ_JBHLVO010000012.1"/>
</dbReference>
<organism evidence="1 2">
    <name type="scientific">Metabacillus herbersteinensis</name>
    <dbReference type="NCBI Taxonomy" id="283816"/>
    <lineage>
        <taxon>Bacteria</taxon>
        <taxon>Bacillati</taxon>
        <taxon>Bacillota</taxon>
        <taxon>Bacilli</taxon>
        <taxon>Bacillales</taxon>
        <taxon>Bacillaceae</taxon>
        <taxon>Metabacillus</taxon>
    </lineage>
</organism>
<keyword evidence="2" id="KW-1185">Reference proteome</keyword>
<sequence>MKNLALYDILNQIGIVAENGTKNPMIKQVLNYAKKEIDDHTLVFHIDRERVRGKYWKDNHSVVIVTDQPELCTNLGDESKHRLSLSDRC</sequence>
<comment type="caution">
    <text evidence="1">The sequence shown here is derived from an EMBL/GenBank/DDBJ whole genome shotgun (WGS) entry which is preliminary data.</text>
</comment>
<evidence type="ECO:0000313" key="2">
    <source>
        <dbReference type="Proteomes" id="UP001589854"/>
    </source>
</evidence>
<dbReference type="Proteomes" id="UP001589854">
    <property type="component" value="Unassembled WGS sequence"/>
</dbReference>
<protein>
    <submittedName>
        <fullName evidence="1">Uncharacterized protein</fullName>
    </submittedName>
</protein>
<gene>
    <name evidence="1" type="ORF">ACFFIX_14845</name>
</gene>
<name>A0ABV6GGB8_9BACI</name>
<proteinExistence type="predicted"/>
<evidence type="ECO:0000313" key="1">
    <source>
        <dbReference type="EMBL" id="MFC0272711.1"/>
    </source>
</evidence>
<reference evidence="1 2" key="1">
    <citation type="submission" date="2024-09" db="EMBL/GenBank/DDBJ databases">
        <authorList>
            <person name="Sun Q."/>
            <person name="Mori K."/>
        </authorList>
    </citation>
    <scope>NUCLEOTIDE SEQUENCE [LARGE SCALE GENOMIC DNA]</scope>
    <source>
        <strain evidence="1 2">CCM 7228</strain>
    </source>
</reference>
<dbReference type="EMBL" id="JBHLVO010000012">
    <property type="protein sequence ID" value="MFC0272711.1"/>
    <property type="molecule type" value="Genomic_DNA"/>
</dbReference>